<evidence type="ECO:0000259" key="2">
    <source>
        <dbReference type="Pfam" id="PF11790"/>
    </source>
</evidence>
<dbReference type="Gene3D" id="3.20.20.80">
    <property type="entry name" value="Glycosidases"/>
    <property type="match status" value="1"/>
</dbReference>
<evidence type="ECO:0000256" key="1">
    <source>
        <dbReference type="SAM" id="SignalP"/>
    </source>
</evidence>
<feature type="chain" id="PRO_5011116533" description="Asl1-like glycosyl hydrolase catalytic domain-containing protein" evidence="1">
    <location>
        <begin position="31"/>
        <end position="454"/>
    </location>
</feature>
<gene>
    <name evidence="3" type="ORF">AWB67_04927</name>
</gene>
<keyword evidence="1" id="KW-0732">Signal</keyword>
<evidence type="ECO:0000313" key="4">
    <source>
        <dbReference type="Proteomes" id="UP000054925"/>
    </source>
</evidence>
<organism evidence="3 4">
    <name type="scientific">Caballeronia terrestris</name>
    <dbReference type="NCBI Taxonomy" id="1226301"/>
    <lineage>
        <taxon>Bacteria</taxon>
        <taxon>Pseudomonadati</taxon>
        <taxon>Pseudomonadota</taxon>
        <taxon>Betaproteobacteria</taxon>
        <taxon>Burkholderiales</taxon>
        <taxon>Burkholderiaceae</taxon>
        <taxon>Caballeronia</taxon>
    </lineage>
</organism>
<dbReference type="SUPFAM" id="SSF51445">
    <property type="entry name" value="(Trans)glycosidases"/>
    <property type="match status" value="1"/>
</dbReference>
<dbReference type="Proteomes" id="UP000054925">
    <property type="component" value="Unassembled WGS sequence"/>
</dbReference>
<dbReference type="InterPro" id="IPR024655">
    <property type="entry name" value="Asl1_glyco_hydro_catalytic"/>
</dbReference>
<dbReference type="PROSITE" id="PS51257">
    <property type="entry name" value="PROKAR_LIPOPROTEIN"/>
    <property type="match status" value="1"/>
</dbReference>
<dbReference type="Pfam" id="PF11790">
    <property type="entry name" value="Glyco_hydro_cc"/>
    <property type="match status" value="1"/>
</dbReference>
<name>A0A158K7I9_9BURK</name>
<feature type="domain" description="Asl1-like glycosyl hydrolase catalytic" evidence="2">
    <location>
        <begin position="339"/>
        <end position="394"/>
    </location>
</feature>
<dbReference type="EMBL" id="FCOL02000037">
    <property type="protein sequence ID" value="SAL76431.1"/>
    <property type="molecule type" value="Genomic_DNA"/>
</dbReference>
<sequence>MTHHSRETSLLTRRKFLSLAIAGAGSAVLAGCGGGGSAGEPDNAVDITPVSKAATNKASPNSTVIPPAASITDNTGNLWTLVNSRVTKNGAGVPTGSAKPLVLILFFNGEIYAQNSIGGWYKNGSPWTSIGTSDPRGNTAAADAALFYGINGHMAWGNNSIYQTMPPEQQLAILKDLGVTNYRCDTADAGMSTYLATALKGPFAGSGVAIFPVINPRSARWDPESTEAAAYTLGYDLAVRVTKPLAGLVKYIECGNELDTVGLKIAGDGSQTSDWNPAHWPSFRGVIRGMIDGVKAVDPKIHCGVNVGIPMGYRALQMLWTGVSPNGTAQGVSGAAPVRWDFTTYHWYKSSGKIECAGRNNACVNILQVLKDSFNVPIWLTEFGWSGAKDTPQAAADYIAYALGSYREIKDKYNIQSIMMYAVIDGNYGLIQPDGVTRNPAYATMKNFIAANPV</sequence>
<dbReference type="InterPro" id="IPR017853">
    <property type="entry name" value="GH"/>
</dbReference>
<evidence type="ECO:0000313" key="3">
    <source>
        <dbReference type="EMBL" id="SAL76431.1"/>
    </source>
</evidence>
<dbReference type="InterPro" id="IPR006311">
    <property type="entry name" value="TAT_signal"/>
</dbReference>
<proteinExistence type="predicted"/>
<keyword evidence="4" id="KW-1185">Reference proteome</keyword>
<dbReference type="OrthoDB" id="9126494at2"/>
<dbReference type="PROSITE" id="PS51318">
    <property type="entry name" value="TAT"/>
    <property type="match status" value="1"/>
</dbReference>
<comment type="caution">
    <text evidence="3">The sequence shown here is derived from an EMBL/GenBank/DDBJ whole genome shotgun (WGS) entry which is preliminary data.</text>
</comment>
<accession>A0A158K7I9</accession>
<reference evidence="3" key="1">
    <citation type="submission" date="2016-01" db="EMBL/GenBank/DDBJ databases">
        <authorList>
            <person name="Peeters C."/>
        </authorList>
    </citation>
    <scope>NUCLEOTIDE SEQUENCE [LARGE SCALE GENOMIC DNA]</scope>
    <source>
        <strain evidence="3">LMG 22937</strain>
    </source>
</reference>
<dbReference type="AlphaFoldDB" id="A0A158K7I9"/>
<protein>
    <recommendedName>
        <fullName evidence="2">Asl1-like glycosyl hydrolase catalytic domain-containing protein</fullName>
    </recommendedName>
</protein>
<feature type="signal peptide" evidence="1">
    <location>
        <begin position="1"/>
        <end position="30"/>
    </location>
</feature>